<evidence type="ECO:0000259" key="1">
    <source>
        <dbReference type="SMART" id="SM00829"/>
    </source>
</evidence>
<dbReference type="CDD" id="cd08276">
    <property type="entry name" value="MDR7"/>
    <property type="match status" value="1"/>
</dbReference>
<evidence type="ECO:0000313" key="2">
    <source>
        <dbReference type="EMBL" id="TXD34634.1"/>
    </source>
</evidence>
<sequence length="338" mass="36079">MRAWQIEGAFGLDRLTMVEVPSEPVRRGQVRLAMRAVGLNFRDLMMMQGHYNPRQPLPLTPCSDGVGEVVEVGEGVDAAWLGRRVSPIFAQGWRSGAPTREKLRTTLGGPLPGTLREEMVCDVGSVVEVPDYLSDAEAATLGCAGVTAWHAVVEQGGVRAGDVVLCLGTGGVSVFAMQFSRMMGAEVIMTSSSDAKLERVKELGATQVLNYRETPAWGRAVREMTGGRGVDVVVEVGGAGTLKESVDAVRVGGTIALIGVLAGGVQEVNVVPILMQNIRVQGVIVGDGEMFERMNRAMAQHELRPVVDRVVGFEDAVEAFEVMKRGGHLGKICVAITP</sequence>
<dbReference type="PANTHER" id="PTHR45033:SF2">
    <property type="entry name" value="ZINC-TYPE ALCOHOL DEHYDROGENASE-LIKE PROTEIN C1773.06C"/>
    <property type="match status" value="1"/>
</dbReference>
<dbReference type="InterPro" id="IPR020843">
    <property type="entry name" value="ER"/>
</dbReference>
<dbReference type="SUPFAM" id="SSF51735">
    <property type="entry name" value="NAD(P)-binding Rossmann-fold domains"/>
    <property type="match status" value="1"/>
</dbReference>
<dbReference type="Gene3D" id="3.90.180.10">
    <property type="entry name" value="Medium-chain alcohol dehydrogenases, catalytic domain"/>
    <property type="match status" value="1"/>
</dbReference>
<evidence type="ECO:0000313" key="3">
    <source>
        <dbReference type="Proteomes" id="UP000321046"/>
    </source>
</evidence>
<dbReference type="AlphaFoldDB" id="A0A5C6X6B4"/>
<dbReference type="EMBL" id="VOSL01000054">
    <property type="protein sequence ID" value="TXD34634.1"/>
    <property type="molecule type" value="Genomic_DNA"/>
</dbReference>
<dbReference type="RefSeq" id="WP_146975068.1">
    <property type="nucleotide sequence ID" value="NZ_VOSL01000054.1"/>
</dbReference>
<feature type="domain" description="Enoyl reductase (ER)" evidence="1">
    <location>
        <begin position="11"/>
        <end position="334"/>
    </location>
</feature>
<dbReference type="InterPro" id="IPR011032">
    <property type="entry name" value="GroES-like_sf"/>
</dbReference>
<gene>
    <name evidence="2" type="ORF">FRC96_13530</name>
</gene>
<dbReference type="Pfam" id="PF00107">
    <property type="entry name" value="ADH_zinc_N"/>
    <property type="match status" value="1"/>
</dbReference>
<dbReference type="InterPro" id="IPR036291">
    <property type="entry name" value="NAD(P)-bd_dom_sf"/>
</dbReference>
<accession>A0A5C6X6B4</accession>
<dbReference type="SUPFAM" id="SSF50129">
    <property type="entry name" value="GroES-like"/>
    <property type="match status" value="1"/>
</dbReference>
<proteinExistence type="predicted"/>
<dbReference type="Gene3D" id="3.40.50.720">
    <property type="entry name" value="NAD(P)-binding Rossmann-like Domain"/>
    <property type="match status" value="1"/>
</dbReference>
<reference evidence="2 3" key="1">
    <citation type="submission" date="2019-08" db="EMBL/GenBank/DDBJ databases">
        <title>Bradymonadales sp. TMQ2.</title>
        <authorList>
            <person name="Liang Q."/>
        </authorList>
    </citation>
    <scope>NUCLEOTIDE SEQUENCE [LARGE SCALE GENOMIC DNA]</scope>
    <source>
        <strain evidence="2 3">TMQ2</strain>
    </source>
</reference>
<protein>
    <submittedName>
        <fullName evidence="2">NAD(P)-dependent alcohol dehydrogenase</fullName>
    </submittedName>
</protein>
<dbReference type="OrthoDB" id="9787435at2"/>
<dbReference type="SMART" id="SM00829">
    <property type="entry name" value="PKS_ER"/>
    <property type="match status" value="1"/>
</dbReference>
<dbReference type="Pfam" id="PF08240">
    <property type="entry name" value="ADH_N"/>
    <property type="match status" value="1"/>
</dbReference>
<dbReference type="InterPro" id="IPR013149">
    <property type="entry name" value="ADH-like_C"/>
</dbReference>
<name>A0A5C6X6B4_9DELT</name>
<dbReference type="InterPro" id="IPR013154">
    <property type="entry name" value="ADH-like_N"/>
</dbReference>
<dbReference type="PANTHER" id="PTHR45033">
    <property type="match status" value="1"/>
</dbReference>
<organism evidence="2 3">
    <name type="scientific">Lujinxingia vulgaris</name>
    <dbReference type="NCBI Taxonomy" id="2600176"/>
    <lineage>
        <taxon>Bacteria</taxon>
        <taxon>Deltaproteobacteria</taxon>
        <taxon>Bradymonadales</taxon>
        <taxon>Lujinxingiaceae</taxon>
        <taxon>Lujinxingia</taxon>
    </lineage>
</organism>
<dbReference type="InterPro" id="IPR052711">
    <property type="entry name" value="Zinc_ADH-like"/>
</dbReference>
<comment type="caution">
    <text evidence="2">The sequence shown here is derived from an EMBL/GenBank/DDBJ whole genome shotgun (WGS) entry which is preliminary data.</text>
</comment>
<dbReference type="Proteomes" id="UP000321046">
    <property type="component" value="Unassembled WGS sequence"/>
</dbReference>
<dbReference type="GO" id="GO:0016491">
    <property type="term" value="F:oxidoreductase activity"/>
    <property type="evidence" value="ECO:0007669"/>
    <property type="project" value="InterPro"/>
</dbReference>